<dbReference type="GO" id="GO:0000245">
    <property type="term" value="P:spliceosomal complex assembly"/>
    <property type="evidence" value="ECO:0007669"/>
    <property type="project" value="TreeGrafter"/>
</dbReference>
<keyword evidence="2" id="KW-0723">Serine/threonine-protein kinase</keyword>
<evidence type="ECO:0000256" key="5">
    <source>
        <dbReference type="ARBA" id="ARBA00022777"/>
    </source>
</evidence>
<feature type="domain" description="Protein kinase" evidence="9">
    <location>
        <begin position="71"/>
        <end position="421"/>
    </location>
</feature>
<name>A0A6J3M316_9PEZI</name>
<dbReference type="SUPFAM" id="SSF56112">
    <property type="entry name" value="Protein kinase-like (PK-like)"/>
    <property type="match status" value="1"/>
</dbReference>
<dbReference type="GO" id="GO:0050684">
    <property type="term" value="P:regulation of mRNA processing"/>
    <property type="evidence" value="ECO:0007669"/>
    <property type="project" value="TreeGrafter"/>
</dbReference>
<dbReference type="InterPro" id="IPR000719">
    <property type="entry name" value="Prot_kinase_dom"/>
</dbReference>
<dbReference type="AlphaFoldDB" id="A0A6J3M316"/>
<comment type="catalytic activity">
    <reaction evidence="7">
        <text>L-threonyl-[protein] + ATP = O-phospho-L-threonyl-[protein] + ADP + H(+)</text>
        <dbReference type="Rhea" id="RHEA:46608"/>
        <dbReference type="Rhea" id="RHEA-COMP:11060"/>
        <dbReference type="Rhea" id="RHEA-COMP:11605"/>
        <dbReference type="ChEBI" id="CHEBI:15378"/>
        <dbReference type="ChEBI" id="CHEBI:30013"/>
        <dbReference type="ChEBI" id="CHEBI:30616"/>
        <dbReference type="ChEBI" id="CHEBI:61977"/>
        <dbReference type="ChEBI" id="CHEBI:456216"/>
        <dbReference type="EC" id="2.7.11.1"/>
    </reaction>
</comment>
<keyword evidence="6" id="KW-0067">ATP-binding</keyword>
<reference evidence="11" key="1">
    <citation type="submission" date="2020-01" db="EMBL/GenBank/DDBJ databases">
        <authorList>
            <consortium name="DOE Joint Genome Institute"/>
            <person name="Haridas S."/>
            <person name="Albert R."/>
            <person name="Binder M."/>
            <person name="Bloem J."/>
            <person name="Labutti K."/>
            <person name="Salamov A."/>
            <person name="Andreopoulos B."/>
            <person name="Baker S.E."/>
            <person name="Barry K."/>
            <person name="Bills G."/>
            <person name="Bluhm B.H."/>
            <person name="Cannon C."/>
            <person name="Castanera R."/>
            <person name="Culley D.E."/>
            <person name="Daum C."/>
            <person name="Ezra D."/>
            <person name="Gonzalez J.B."/>
            <person name="Henrissat B."/>
            <person name="Kuo A."/>
            <person name="Liang C."/>
            <person name="Lipzen A."/>
            <person name="Lutzoni F."/>
            <person name="Magnuson J."/>
            <person name="Mondo S."/>
            <person name="Nolan M."/>
            <person name="Ohm R."/>
            <person name="Pangilinan J."/>
            <person name="Park H.-J."/>
            <person name="Ramirez L."/>
            <person name="Alfaro M."/>
            <person name="Sun H."/>
            <person name="Tritt A."/>
            <person name="Yoshinaga Y."/>
            <person name="Zwiers L.-H."/>
            <person name="Turgeon B.G."/>
            <person name="Goodwin S.B."/>
            <person name="Spatafora J.W."/>
            <person name="Crous P.W."/>
            <person name="Grigoriev I.V."/>
        </authorList>
    </citation>
    <scope>NUCLEOTIDE SEQUENCE</scope>
    <source>
        <strain evidence="11">CBS 342.82</strain>
    </source>
</reference>
<evidence type="ECO:0000256" key="6">
    <source>
        <dbReference type="ARBA" id="ARBA00022840"/>
    </source>
</evidence>
<dbReference type="GO" id="GO:0004674">
    <property type="term" value="F:protein serine/threonine kinase activity"/>
    <property type="evidence" value="ECO:0007669"/>
    <property type="project" value="UniProtKB-KW"/>
</dbReference>
<dbReference type="Proteomes" id="UP000504637">
    <property type="component" value="Unplaced"/>
</dbReference>
<keyword evidence="10" id="KW-1185">Reference proteome</keyword>
<dbReference type="GeneID" id="54357930"/>
<proteinExistence type="predicted"/>
<dbReference type="PANTHER" id="PTHR47634:SF9">
    <property type="entry name" value="PROTEIN KINASE DOMAIN-CONTAINING PROTEIN-RELATED"/>
    <property type="match status" value="1"/>
</dbReference>
<evidence type="ECO:0000313" key="10">
    <source>
        <dbReference type="Proteomes" id="UP000504637"/>
    </source>
</evidence>
<dbReference type="EC" id="2.7.11.1" evidence="1"/>
<sequence>MRFNRWPQAFLSNCVPPLTQPRSNSCASQARSLAMEKPPYVCEIDAEPIHRYQIGGYHPVHLGDVMHEGRYRVIHKLGWGGWSTVWAARDLKTERYVALQIAAADSVDETREMKILRSLQTSLPASPHLIQMLDNFQCEGPNGRHNCLVLELLGPSVANLVRDKCVGDRLPGRLAKRFARSALEGLAALHQEGIAHGDIHIGNLALSLPMLEFVNEEEFMLKMGKTEVSKIQRRDGREKGIHVPEYIVRPTTFPIKISEYSGTIKLVDFGESFRNDAPLSSLHTPLPVRAPEVIFGDDLTTSVDLWSAACMIYELVVGQPPFDTFMQTKPTLVGEMIGMASDKLPDRWQPLWQSMRTSAAHNDDDDISLETWLEESYFDGQRPVDLTKNEIVQFCKIVRRLLLFEPSSRASAAEIAQDPWFDAD</sequence>
<evidence type="ECO:0000256" key="2">
    <source>
        <dbReference type="ARBA" id="ARBA00022527"/>
    </source>
</evidence>
<accession>A0A6J3M316</accession>
<dbReference type="Gene3D" id="1.10.510.10">
    <property type="entry name" value="Transferase(Phosphotransferase) domain 1"/>
    <property type="match status" value="1"/>
</dbReference>
<organism evidence="11">
    <name type="scientific">Dissoconium aciculare CBS 342.82</name>
    <dbReference type="NCBI Taxonomy" id="1314786"/>
    <lineage>
        <taxon>Eukaryota</taxon>
        <taxon>Fungi</taxon>
        <taxon>Dikarya</taxon>
        <taxon>Ascomycota</taxon>
        <taxon>Pezizomycotina</taxon>
        <taxon>Dothideomycetes</taxon>
        <taxon>Dothideomycetidae</taxon>
        <taxon>Mycosphaerellales</taxon>
        <taxon>Dissoconiaceae</taxon>
        <taxon>Dissoconium</taxon>
    </lineage>
</organism>
<dbReference type="SMART" id="SM00220">
    <property type="entry name" value="S_TKc"/>
    <property type="match status" value="1"/>
</dbReference>
<dbReference type="GO" id="GO:0005524">
    <property type="term" value="F:ATP binding"/>
    <property type="evidence" value="ECO:0007669"/>
    <property type="project" value="UniProtKB-KW"/>
</dbReference>
<evidence type="ECO:0000259" key="9">
    <source>
        <dbReference type="PROSITE" id="PS50011"/>
    </source>
</evidence>
<protein>
    <recommendedName>
        <fullName evidence="1">non-specific serine/threonine protein kinase</fullName>
        <ecNumber evidence="1">2.7.11.1</ecNumber>
    </recommendedName>
</protein>
<evidence type="ECO:0000256" key="3">
    <source>
        <dbReference type="ARBA" id="ARBA00022679"/>
    </source>
</evidence>
<dbReference type="PROSITE" id="PS50011">
    <property type="entry name" value="PROTEIN_KINASE_DOM"/>
    <property type="match status" value="1"/>
</dbReference>
<evidence type="ECO:0000256" key="8">
    <source>
        <dbReference type="ARBA" id="ARBA00048679"/>
    </source>
</evidence>
<evidence type="ECO:0000256" key="7">
    <source>
        <dbReference type="ARBA" id="ARBA00047899"/>
    </source>
</evidence>
<dbReference type="InterPro" id="IPR051334">
    <property type="entry name" value="SRPK"/>
</dbReference>
<keyword evidence="4" id="KW-0547">Nucleotide-binding</keyword>
<dbReference type="RefSeq" id="XP_033458368.1">
    <property type="nucleotide sequence ID" value="XM_033600130.1"/>
</dbReference>
<dbReference type="Pfam" id="PF00069">
    <property type="entry name" value="Pkinase"/>
    <property type="match status" value="2"/>
</dbReference>
<gene>
    <name evidence="11" type="ORF">K489DRAFT_271994</name>
</gene>
<dbReference type="PANTHER" id="PTHR47634">
    <property type="entry name" value="PROTEIN KINASE DOMAIN-CONTAINING PROTEIN-RELATED"/>
    <property type="match status" value="1"/>
</dbReference>
<evidence type="ECO:0000256" key="1">
    <source>
        <dbReference type="ARBA" id="ARBA00012513"/>
    </source>
</evidence>
<keyword evidence="5 11" id="KW-0418">Kinase</keyword>
<reference evidence="11" key="3">
    <citation type="submission" date="2025-08" db="UniProtKB">
        <authorList>
            <consortium name="RefSeq"/>
        </authorList>
    </citation>
    <scope>IDENTIFICATION</scope>
    <source>
        <strain evidence="11">CBS 342.82</strain>
    </source>
</reference>
<evidence type="ECO:0000256" key="4">
    <source>
        <dbReference type="ARBA" id="ARBA00022741"/>
    </source>
</evidence>
<evidence type="ECO:0000313" key="11">
    <source>
        <dbReference type="RefSeq" id="XP_033458368.1"/>
    </source>
</evidence>
<dbReference type="InterPro" id="IPR011009">
    <property type="entry name" value="Kinase-like_dom_sf"/>
</dbReference>
<dbReference type="OrthoDB" id="5979581at2759"/>
<reference evidence="11" key="2">
    <citation type="submission" date="2020-04" db="EMBL/GenBank/DDBJ databases">
        <authorList>
            <consortium name="NCBI Genome Project"/>
        </authorList>
    </citation>
    <scope>NUCLEOTIDE SEQUENCE</scope>
    <source>
        <strain evidence="11">CBS 342.82</strain>
    </source>
</reference>
<dbReference type="Gene3D" id="3.30.200.20">
    <property type="entry name" value="Phosphorylase Kinase, domain 1"/>
    <property type="match status" value="1"/>
</dbReference>
<comment type="catalytic activity">
    <reaction evidence="8">
        <text>L-seryl-[protein] + ATP = O-phospho-L-seryl-[protein] + ADP + H(+)</text>
        <dbReference type="Rhea" id="RHEA:17989"/>
        <dbReference type="Rhea" id="RHEA-COMP:9863"/>
        <dbReference type="Rhea" id="RHEA-COMP:11604"/>
        <dbReference type="ChEBI" id="CHEBI:15378"/>
        <dbReference type="ChEBI" id="CHEBI:29999"/>
        <dbReference type="ChEBI" id="CHEBI:30616"/>
        <dbReference type="ChEBI" id="CHEBI:83421"/>
        <dbReference type="ChEBI" id="CHEBI:456216"/>
        <dbReference type="EC" id="2.7.11.1"/>
    </reaction>
</comment>
<keyword evidence="3" id="KW-0808">Transferase</keyword>